<evidence type="ECO:0000313" key="1">
    <source>
        <dbReference type="EMBL" id="KAH3844367.1"/>
    </source>
</evidence>
<organism evidence="1 2">
    <name type="scientific">Dreissena polymorpha</name>
    <name type="common">Zebra mussel</name>
    <name type="synonym">Mytilus polymorpha</name>
    <dbReference type="NCBI Taxonomy" id="45954"/>
    <lineage>
        <taxon>Eukaryota</taxon>
        <taxon>Metazoa</taxon>
        <taxon>Spiralia</taxon>
        <taxon>Lophotrochozoa</taxon>
        <taxon>Mollusca</taxon>
        <taxon>Bivalvia</taxon>
        <taxon>Autobranchia</taxon>
        <taxon>Heteroconchia</taxon>
        <taxon>Euheterodonta</taxon>
        <taxon>Imparidentia</taxon>
        <taxon>Neoheterodontei</taxon>
        <taxon>Myida</taxon>
        <taxon>Dreissenoidea</taxon>
        <taxon>Dreissenidae</taxon>
        <taxon>Dreissena</taxon>
    </lineage>
</organism>
<keyword evidence="2" id="KW-1185">Reference proteome</keyword>
<dbReference type="Proteomes" id="UP000828390">
    <property type="component" value="Unassembled WGS sequence"/>
</dbReference>
<sequence>MLGDSILHRAGVNAQERGREVDGNLAVSWCGVRGIKWADFQHNLQLGVMFSSAH</sequence>
<evidence type="ECO:0000313" key="2">
    <source>
        <dbReference type="Proteomes" id="UP000828390"/>
    </source>
</evidence>
<dbReference type="EMBL" id="JAIWYP010000003">
    <property type="protein sequence ID" value="KAH3844367.1"/>
    <property type="molecule type" value="Genomic_DNA"/>
</dbReference>
<proteinExistence type="predicted"/>
<reference evidence="1" key="1">
    <citation type="journal article" date="2019" name="bioRxiv">
        <title>The Genome of the Zebra Mussel, Dreissena polymorpha: A Resource for Invasive Species Research.</title>
        <authorList>
            <person name="McCartney M.A."/>
            <person name="Auch B."/>
            <person name="Kono T."/>
            <person name="Mallez S."/>
            <person name="Zhang Y."/>
            <person name="Obille A."/>
            <person name="Becker A."/>
            <person name="Abrahante J.E."/>
            <person name="Garbe J."/>
            <person name="Badalamenti J.P."/>
            <person name="Herman A."/>
            <person name="Mangelson H."/>
            <person name="Liachko I."/>
            <person name="Sullivan S."/>
            <person name="Sone E.D."/>
            <person name="Koren S."/>
            <person name="Silverstein K.A.T."/>
            <person name="Beckman K.B."/>
            <person name="Gohl D.M."/>
        </authorList>
    </citation>
    <scope>NUCLEOTIDE SEQUENCE</scope>
    <source>
        <strain evidence="1">Duluth1</strain>
        <tissue evidence="1">Whole animal</tissue>
    </source>
</reference>
<accession>A0A9D4QVN0</accession>
<comment type="caution">
    <text evidence="1">The sequence shown here is derived from an EMBL/GenBank/DDBJ whole genome shotgun (WGS) entry which is preliminary data.</text>
</comment>
<gene>
    <name evidence="1" type="ORF">DPMN_086625</name>
</gene>
<protein>
    <submittedName>
        <fullName evidence="1">Uncharacterized protein</fullName>
    </submittedName>
</protein>
<reference evidence="1" key="2">
    <citation type="submission" date="2020-11" db="EMBL/GenBank/DDBJ databases">
        <authorList>
            <person name="McCartney M.A."/>
            <person name="Auch B."/>
            <person name="Kono T."/>
            <person name="Mallez S."/>
            <person name="Becker A."/>
            <person name="Gohl D.M."/>
            <person name="Silverstein K.A.T."/>
            <person name="Koren S."/>
            <person name="Bechman K.B."/>
            <person name="Herman A."/>
            <person name="Abrahante J.E."/>
            <person name="Garbe J."/>
        </authorList>
    </citation>
    <scope>NUCLEOTIDE SEQUENCE</scope>
    <source>
        <strain evidence="1">Duluth1</strain>
        <tissue evidence="1">Whole animal</tissue>
    </source>
</reference>
<name>A0A9D4QVN0_DREPO</name>
<dbReference type="AlphaFoldDB" id="A0A9D4QVN0"/>